<name>A0ABR3WA33_9PEZI</name>
<proteinExistence type="predicted"/>
<comment type="caution">
    <text evidence="2">The sequence shown here is derived from an EMBL/GenBank/DDBJ whole genome shotgun (WGS) entry which is preliminary data.</text>
</comment>
<evidence type="ECO:0000313" key="2">
    <source>
        <dbReference type="EMBL" id="KAL1857028.1"/>
    </source>
</evidence>
<evidence type="ECO:0000313" key="3">
    <source>
        <dbReference type="Proteomes" id="UP001583177"/>
    </source>
</evidence>
<dbReference type="Proteomes" id="UP001583177">
    <property type="component" value="Unassembled WGS sequence"/>
</dbReference>
<organism evidence="2 3">
    <name type="scientific">Diaporthe australafricana</name>
    <dbReference type="NCBI Taxonomy" id="127596"/>
    <lineage>
        <taxon>Eukaryota</taxon>
        <taxon>Fungi</taxon>
        <taxon>Dikarya</taxon>
        <taxon>Ascomycota</taxon>
        <taxon>Pezizomycotina</taxon>
        <taxon>Sordariomycetes</taxon>
        <taxon>Sordariomycetidae</taxon>
        <taxon>Diaporthales</taxon>
        <taxon>Diaporthaceae</taxon>
        <taxon>Diaporthe</taxon>
    </lineage>
</organism>
<keyword evidence="3" id="KW-1185">Reference proteome</keyword>
<dbReference type="EMBL" id="JAWRVE010000116">
    <property type="protein sequence ID" value="KAL1857028.1"/>
    <property type="molecule type" value="Genomic_DNA"/>
</dbReference>
<evidence type="ECO:0008006" key="4">
    <source>
        <dbReference type="Google" id="ProtNLM"/>
    </source>
</evidence>
<gene>
    <name evidence="2" type="ORF">Daus18300_010475</name>
</gene>
<feature type="region of interest" description="Disordered" evidence="1">
    <location>
        <begin position="1"/>
        <end position="21"/>
    </location>
</feature>
<accession>A0ABR3WA33</accession>
<feature type="region of interest" description="Disordered" evidence="1">
    <location>
        <begin position="288"/>
        <end position="340"/>
    </location>
</feature>
<protein>
    <recommendedName>
        <fullName evidence="4">Fungal-type protein kinase domain-containing protein</fullName>
    </recommendedName>
</protein>
<sequence length="378" mass="43104">MATAKHHQATPTRPPDSPRFYTTQDERVSIRKVFKAELGVPYAKLISVNTTILYNALTTKRHADIDAEDDGSLRSEVLKNAIDLLQRFVRCAPLYLKLDSGSSTDQEEGARDNFYAKDVFCRTFCRDIEGFDFVHYPDAWHDVFQFFTAMKRLWDRSLAGGRKVPGQARVAAMFDARGDVAPKARPRSRKGALLWELMGLASEVEWRDGNKNFETWCVEAAVRIGSWRKKVKEDKDSLFRLPLEDDWGNHSDDLLPEHDDDAMKLFKELETKLRAFYVKCNKQMPEQRTALPAIAKKPSARTPTPEDISQEDGARDPTDPYETSTSDPREHIAPPVPGCAELERAKQLITDVVRANGREPDWDPELPRMVIRANSHRC</sequence>
<reference evidence="2 3" key="1">
    <citation type="journal article" date="2024" name="IMA Fungus">
        <title>IMA Genome - F19 : A genome assembly and annotation guide to empower mycologists, including annotated draft genome sequences of Ceratocystis pirilliformis, Diaporthe australafricana, Fusarium ophioides, Paecilomyces lecythidis, and Sporothrix stenoceras.</title>
        <authorList>
            <person name="Aylward J."/>
            <person name="Wilson A.M."/>
            <person name="Visagie C.M."/>
            <person name="Spraker J."/>
            <person name="Barnes I."/>
            <person name="Buitendag C."/>
            <person name="Ceriani C."/>
            <person name="Del Mar Angel L."/>
            <person name="du Plessis D."/>
            <person name="Fuchs T."/>
            <person name="Gasser K."/>
            <person name="Kramer D."/>
            <person name="Li W."/>
            <person name="Munsamy K."/>
            <person name="Piso A."/>
            <person name="Price J.L."/>
            <person name="Sonnekus B."/>
            <person name="Thomas C."/>
            <person name="van der Nest A."/>
            <person name="van Dijk A."/>
            <person name="van Heerden A."/>
            <person name="van Vuuren N."/>
            <person name="Yilmaz N."/>
            <person name="Duong T.A."/>
            <person name="van der Merwe N.A."/>
            <person name="Wingfield M.J."/>
            <person name="Wingfield B.D."/>
        </authorList>
    </citation>
    <scope>NUCLEOTIDE SEQUENCE [LARGE SCALE GENOMIC DNA]</scope>
    <source>
        <strain evidence="2 3">CMW 18300</strain>
    </source>
</reference>
<evidence type="ECO:0000256" key="1">
    <source>
        <dbReference type="SAM" id="MobiDB-lite"/>
    </source>
</evidence>